<gene>
    <name evidence="2" type="ORF">LAESUDRAFT_764881</name>
</gene>
<feature type="region of interest" description="Disordered" evidence="1">
    <location>
        <begin position="82"/>
        <end position="102"/>
    </location>
</feature>
<dbReference type="Proteomes" id="UP000076871">
    <property type="component" value="Unassembled WGS sequence"/>
</dbReference>
<evidence type="ECO:0000313" key="3">
    <source>
        <dbReference type="Proteomes" id="UP000076871"/>
    </source>
</evidence>
<protein>
    <submittedName>
        <fullName evidence="2">Uncharacterized protein</fullName>
    </submittedName>
</protein>
<accession>A0A165B3E0</accession>
<evidence type="ECO:0000313" key="2">
    <source>
        <dbReference type="EMBL" id="KZT00147.1"/>
    </source>
</evidence>
<dbReference type="RefSeq" id="XP_040757887.1">
    <property type="nucleotide sequence ID" value="XM_040913529.1"/>
</dbReference>
<dbReference type="GeneID" id="63830557"/>
<feature type="region of interest" description="Disordered" evidence="1">
    <location>
        <begin position="1"/>
        <end position="57"/>
    </location>
</feature>
<dbReference type="EMBL" id="KV427695">
    <property type="protein sequence ID" value="KZT00147.1"/>
    <property type="molecule type" value="Genomic_DNA"/>
</dbReference>
<feature type="compositionally biased region" description="Acidic residues" evidence="1">
    <location>
        <begin position="1"/>
        <end position="15"/>
    </location>
</feature>
<evidence type="ECO:0000256" key="1">
    <source>
        <dbReference type="SAM" id="MobiDB-lite"/>
    </source>
</evidence>
<reference evidence="2 3" key="1">
    <citation type="journal article" date="2016" name="Mol. Biol. Evol.">
        <title>Comparative Genomics of Early-Diverging Mushroom-Forming Fungi Provides Insights into the Origins of Lignocellulose Decay Capabilities.</title>
        <authorList>
            <person name="Nagy L.G."/>
            <person name="Riley R."/>
            <person name="Tritt A."/>
            <person name="Adam C."/>
            <person name="Daum C."/>
            <person name="Floudas D."/>
            <person name="Sun H."/>
            <person name="Yadav J.S."/>
            <person name="Pangilinan J."/>
            <person name="Larsson K.H."/>
            <person name="Matsuura K."/>
            <person name="Barry K."/>
            <person name="Labutti K."/>
            <person name="Kuo R."/>
            <person name="Ohm R.A."/>
            <person name="Bhattacharya S.S."/>
            <person name="Shirouzu T."/>
            <person name="Yoshinaga Y."/>
            <person name="Martin F.M."/>
            <person name="Grigoriev I.V."/>
            <person name="Hibbett D.S."/>
        </authorList>
    </citation>
    <scope>NUCLEOTIDE SEQUENCE [LARGE SCALE GENOMIC DNA]</scope>
    <source>
        <strain evidence="2 3">93-53</strain>
    </source>
</reference>
<dbReference type="InParanoid" id="A0A165B3E0"/>
<name>A0A165B3E0_9APHY</name>
<keyword evidence="3" id="KW-1185">Reference proteome</keyword>
<proteinExistence type="predicted"/>
<feature type="compositionally biased region" description="Low complexity" evidence="1">
    <location>
        <begin position="45"/>
        <end position="54"/>
    </location>
</feature>
<organism evidence="2 3">
    <name type="scientific">Laetiporus sulphureus 93-53</name>
    <dbReference type="NCBI Taxonomy" id="1314785"/>
    <lineage>
        <taxon>Eukaryota</taxon>
        <taxon>Fungi</taxon>
        <taxon>Dikarya</taxon>
        <taxon>Basidiomycota</taxon>
        <taxon>Agaricomycotina</taxon>
        <taxon>Agaricomycetes</taxon>
        <taxon>Polyporales</taxon>
        <taxon>Laetiporus</taxon>
    </lineage>
</organism>
<sequence length="102" mass="11144">MPVDDDEDDDIDDDVREPKPEAEGGDECPSAETSDRHSNRSYPISSSSTTSGSGCRAQNIAGAYPRMLQLVGQHLRSLIRLAPSNTDFPEREDQLATQQTPP</sequence>
<dbReference type="AlphaFoldDB" id="A0A165B3E0"/>